<dbReference type="Pfam" id="PF00134">
    <property type="entry name" value="Cyclin_N"/>
    <property type="match status" value="1"/>
</dbReference>
<evidence type="ECO:0000256" key="2">
    <source>
        <dbReference type="ARBA" id="ARBA00023127"/>
    </source>
</evidence>
<dbReference type="GO" id="GO:0044772">
    <property type="term" value="P:mitotic cell cycle phase transition"/>
    <property type="evidence" value="ECO:0007669"/>
    <property type="project" value="InterPro"/>
</dbReference>
<keyword evidence="1" id="KW-0132">Cell division</keyword>
<feature type="domain" description="Cyclin-like" evidence="5">
    <location>
        <begin position="341"/>
        <end position="425"/>
    </location>
</feature>
<evidence type="ECO:0000256" key="1">
    <source>
        <dbReference type="ARBA" id="ARBA00022618"/>
    </source>
</evidence>
<reference evidence="7 8" key="1">
    <citation type="journal article" date="2022" name="Nat. Plants">
        <title>Genomes of leafy and leafless Platanthera orchids illuminate the evolution of mycoheterotrophy.</title>
        <authorList>
            <person name="Li M.H."/>
            <person name="Liu K.W."/>
            <person name="Li Z."/>
            <person name="Lu H.C."/>
            <person name="Ye Q.L."/>
            <person name="Zhang D."/>
            <person name="Wang J.Y."/>
            <person name="Li Y.F."/>
            <person name="Zhong Z.M."/>
            <person name="Liu X."/>
            <person name="Yu X."/>
            <person name="Liu D.K."/>
            <person name="Tu X.D."/>
            <person name="Liu B."/>
            <person name="Hao Y."/>
            <person name="Liao X.Y."/>
            <person name="Jiang Y.T."/>
            <person name="Sun W.H."/>
            <person name="Chen J."/>
            <person name="Chen Y.Q."/>
            <person name="Ai Y."/>
            <person name="Zhai J.W."/>
            <person name="Wu S.S."/>
            <person name="Zhou Z."/>
            <person name="Hsiao Y.Y."/>
            <person name="Wu W.L."/>
            <person name="Chen Y.Y."/>
            <person name="Lin Y.F."/>
            <person name="Hsu J.L."/>
            <person name="Li C.Y."/>
            <person name="Wang Z.W."/>
            <person name="Zhao X."/>
            <person name="Zhong W.Y."/>
            <person name="Ma X.K."/>
            <person name="Ma L."/>
            <person name="Huang J."/>
            <person name="Chen G.Z."/>
            <person name="Huang M.Z."/>
            <person name="Huang L."/>
            <person name="Peng D.H."/>
            <person name="Luo Y.B."/>
            <person name="Zou S.Q."/>
            <person name="Chen S.P."/>
            <person name="Lan S."/>
            <person name="Tsai W.C."/>
            <person name="Van de Peer Y."/>
            <person name="Liu Z.J."/>
        </authorList>
    </citation>
    <scope>NUCLEOTIDE SEQUENCE [LARGE SCALE GENOMIC DNA]</scope>
    <source>
        <strain evidence="7">Lor287</strain>
    </source>
</reference>
<dbReference type="InterPro" id="IPR036915">
    <property type="entry name" value="Cyclin-like_sf"/>
</dbReference>
<evidence type="ECO:0000256" key="3">
    <source>
        <dbReference type="ARBA" id="ARBA00023306"/>
    </source>
</evidence>
<evidence type="ECO:0000313" key="8">
    <source>
        <dbReference type="Proteomes" id="UP001418222"/>
    </source>
</evidence>
<dbReference type="EMBL" id="JBBWWQ010000005">
    <property type="protein sequence ID" value="KAK8946943.1"/>
    <property type="molecule type" value="Genomic_DNA"/>
</dbReference>
<dbReference type="SUPFAM" id="SSF47954">
    <property type="entry name" value="Cyclin-like"/>
    <property type="match status" value="2"/>
</dbReference>
<evidence type="ECO:0000313" key="7">
    <source>
        <dbReference type="EMBL" id="KAK8946943.1"/>
    </source>
</evidence>
<dbReference type="InterPro" id="IPR013763">
    <property type="entry name" value="Cyclin-like_dom"/>
</dbReference>
<dbReference type="Gene3D" id="1.10.472.10">
    <property type="entry name" value="Cyclin-like"/>
    <property type="match status" value="2"/>
</dbReference>
<evidence type="ECO:0000259" key="6">
    <source>
        <dbReference type="SMART" id="SM01332"/>
    </source>
</evidence>
<protein>
    <submittedName>
        <fullName evidence="7">Cyclin-B3-1</fullName>
    </submittedName>
</protein>
<keyword evidence="3" id="KW-0131">Cell cycle</keyword>
<gene>
    <name evidence="7" type="primary">CYCB3-1</name>
    <name evidence="7" type="ORF">KSP39_PZI006909</name>
</gene>
<dbReference type="Pfam" id="PF02984">
    <property type="entry name" value="Cyclin_C"/>
    <property type="match status" value="1"/>
</dbReference>
<organism evidence="7 8">
    <name type="scientific">Platanthera zijinensis</name>
    <dbReference type="NCBI Taxonomy" id="2320716"/>
    <lineage>
        <taxon>Eukaryota</taxon>
        <taxon>Viridiplantae</taxon>
        <taxon>Streptophyta</taxon>
        <taxon>Embryophyta</taxon>
        <taxon>Tracheophyta</taxon>
        <taxon>Spermatophyta</taxon>
        <taxon>Magnoliopsida</taxon>
        <taxon>Liliopsida</taxon>
        <taxon>Asparagales</taxon>
        <taxon>Orchidaceae</taxon>
        <taxon>Orchidoideae</taxon>
        <taxon>Orchideae</taxon>
        <taxon>Orchidinae</taxon>
        <taxon>Platanthera</taxon>
    </lineage>
</organism>
<dbReference type="Proteomes" id="UP001418222">
    <property type="component" value="Unassembled WGS sequence"/>
</dbReference>
<evidence type="ECO:0000259" key="5">
    <source>
        <dbReference type="SMART" id="SM00385"/>
    </source>
</evidence>
<comment type="caution">
    <text evidence="7">The sequence shown here is derived from an EMBL/GenBank/DDBJ whole genome shotgun (WGS) entry which is preliminary data.</text>
</comment>
<dbReference type="SMART" id="SM00385">
    <property type="entry name" value="CYCLIN"/>
    <property type="match status" value="2"/>
</dbReference>
<dbReference type="InterPro" id="IPR039361">
    <property type="entry name" value="Cyclin"/>
</dbReference>
<feature type="domain" description="Cyclin C-terminal" evidence="6">
    <location>
        <begin position="434"/>
        <end position="552"/>
    </location>
</feature>
<keyword evidence="2 4" id="KW-0195">Cyclin</keyword>
<name>A0AAP0BQH1_9ASPA</name>
<dbReference type="SMART" id="SM01332">
    <property type="entry name" value="Cyclin_C"/>
    <property type="match status" value="1"/>
</dbReference>
<dbReference type="GO" id="GO:0051301">
    <property type="term" value="P:cell division"/>
    <property type="evidence" value="ECO:0007669"/>
    <property type="project" value="UniProtKB-KW"/>
</dbReference>
<comment type="similarity">
    <text evidence="4">Belongs to the cyclin family.</text>
</comment>
<dbReference type="InterPro" id="IPR004367">
    <property type="entry name" value="Cyclin_C-dom"/>
</dbReference>
<keyword evidence="8" id="KW-1185">Reference proteome</keyword>
<feature type="domain" description="Cyclin-like" evidence="5">
    <location>
        <begin position="438"/>
        <end position="520"/>
    </location>
</feature>
<proteinExistence type="inferred from homology"/>
<sequence>MVLPKKARAVSGIRILDESKISKNEQGFKAQGKECATMSKLSRDVGRISLSRKPVLVNVSAKSTKQIDLENDRGKMKNGRKALADISNLNNRSLQCTNKLGSKPKLINLKDTGTKKVTLEGSKMSRGNGRFSVAKGIVIADLSLTKSMRGTLERSAQISGRLKLPARRKMSREIHVSTENHTELSNIGSEVSKVQGGKLPHTRFVVGTKKVAKKTATTTTRKPIVHSSKLRTSVMTRHASISKKLETTKHSGNKDPDEPGCKCNRRKSYTLSLVIRRSCDGLVKNDLLANIDNFNNPLEVADYVDDIYEYYWTMEVVRPTISKYTEIQSDVTPKMRSILVNWLIEVHHKYKLMEESLFLMIELLDRLLSAVNIKKNELQLFGLTTLLLASKYEDYWHPKVSELISLLVDQFTKDEMLGMEIFILKKLQFRLNVPTSYVFMLRFLRAAQSDKKLEDLSFYLIELCLVENESLKYKPSLLCASAIFVARSSLRLNPPWTGLLLKHARYEESELRNCAEMILSFQRTAAHCRPVKYTYLKYLKPDRSCVASLKPMKTLPP</sequence>
<dbReference type="AlphaFoldDB" id="A0AAP0BQH1"/>
<dbReference type="InterPro" id="IPR006671">
    <property type="entry name" value="Cyclin_N"/>
</dbReference>
<accession>A0AAP0BQH1</accession>
<dbReference type="GO" id="GO:0016538">
    <property type="term" value="F:cyclin-dependent protein serine/threonine kinase regulator activity"/>
    <property type="evidence" value="ECO:0007669"/>
    <property type="project" value="InterPro"/>
</dbReference>
<evidence type="ECO:0000256" key="4">
    <source>
        <dbReference type="RuleBase" id="RU000383"/>
    </source>
</evidence>
<dbReference type="FunFam" id="1.10.472.10:FF:000057">
    <property type="entry name" value="Cyclin N-terminal domain containing 2"/>
    <property type="match status" value="1"/>
</dbReference>
<dbReference type="PANTHER" id="PTHR10177">
    <property type="entry name" value="CYCLINS"/>
    <property type="match status" value="1"/>
</dbReference>